<sequence length="274" mass="29082">MATAVASRIPRARDGSALKLHRDCGFGGVSIAPLHPQSPANPPVARTGTALAINYLTSGVAALSASTNGRGGARNRADRESHALTAAQIGNLKAAERHAEKIGLPFTRMISIHWQAAGVPLAGMAKATYRFTDLLTKALARHGSRTAWLWTHENVPGNTHDKGGHCHLLIHVPADLVPIVTALQRGWLRRITGQPYRARVIHSKPIGGRLGLETGNPDLHAINLGAALTYVLKGASHDAAQQFNLERLEPGGRVIGKRCGTSQNIGAKARKTKG</sequence>
<evidence type="ECO:0000313" key="2">
    <source>
        <dbReference type="Proteomes" id="UP000583556"/>
    </source>
</evidence>
<protein>
    <recommendedName>
        <fullName evidence="3">Bacteriophage replication gene A protein</fullName>
    </recommendedName>
</protein>
<name>A0A7Y0BR88_9SPHN</name>
<dbReference type="RefSeq" id="WP_169494236.1">
    <property type="nucleotide sequence ID" value="NZ_JABBGM010000006.1"/>
</dbReference>
<dbReference type="EMBL" id="JABBGM010000006">
    <property type="protein sequence ID" value="NML94968.1"/>
    <property type="molecule type" value="Genomic_DNA"/>
</dbReference>
<evidence type="ECO:0000313" key="1">
    <source>
        <dbReference type="EMBL" id="NML94968.1"/>
    </source>
</evidence>
<accession>A0A7Y0BR88</accession>
<gene>
    <name evidence="1" type="ORF">HHL27_14940</name>
</gene>
<comment type="caution">
    <text evidence="1">The sequence shown here is derived from an EMBL/GenBank/DDBJ whole genome shotgun (WGS) entry which is preliminary data.</text>
</comment>
<keyword evidence="2" id="KW-1185">Reference proteome</keyword>
<organism evidence="1 2">
    <name type="scientific">Novosphingobium olei</name>
    <dbReference type="NCBI Taxonomy" id="2728851"/>
    <lineage>
        <taxon>Bacteria</taxon>
        <taxon>Pseudomonadati</taxon>
        <taxon>Pseudomonadota</taxon>
        <taxon>Alphaproteobacteria</taxon>
        <taxon>Sphingomonadales</taxon>
        <taxon>Sphingomonadaceae</taxon>
        <taxon>Novosphingobium</taxon>
    </lineage>
</organism>
<dbReference type="AlphaFoldDB" id="A0A7Y0BR88"/>
<proteinExistence type="predicted"/>
<evidence type="ECO:0008006" key="3">
    <source>
        <dbReference type="Google" id="ProtNLM"/>
    </source>
</evidence>
<dbReference type="Proteomes" id="UP000583556">
    <property type="component" value="Unassembled WGS sequence"/>
</dbReference>
<reference evidence="1 2" key="1">
    <citation type="submission" date="2020-04" db="EMBL/GenBank/DDBJ databases">
        <title>Novosphingobium sp. TW-4 isolated from soil.</title>
        <authorList>
            <person name="Dahal R.H."/>
            <person name="Chaudhary D.K."/>
        </authorList>
    </citation>
    <scope>NUCLEOTIDE SEQUENCE [LARGE SCALE GENOMIC DNA]</scope>
    <source>
        <strain evidence="1 2">TW-4</strain>
    </source>
</reference>